<reference evidence="2 3" key="1">
    <citation type="submission" date="2020-06" db="EMBL/GenBank/DDBJ databases">
        <title>Rheinheimera sp. nov., a marine bacterium isolated from coastal.</title>
        <authorList>
            <person name="Yu Q."/>
            <person name="Qi Y."/>
            <person name="Pu J."/>
        </authorList>
    </citation>
    <scope>NUCLEOTIDE SEQUENCE [LARGE SCALE GENOMIC DNA]</scope>
    <source>
        <strain evidence="2 3">YQF-2</strain>
    </source>
</reference>
<feature type="transmembrane region" description="Helical" evidence="1">
    <location>
        <begin position="80"/>
        <end position="100"/>
    </location>
</feature>
<dbReference type="EMBL" id="JABSOD010000002">
    <property type="protein sequence ID" value="NRQ41578.1"/>
    <property type="molecule type" value="Genomic_DNA"/>
</dbReference>
<protein>
    <submittedName>
        <fullName evidence="2">Uncharacterized protein</fullName>
    </submittedName>
</protein>
<gene>
    <name evidence="2" type="ORF">HRH59_03220</name>
</gene>
<dbReference type="RefSeq" id="WP_173499815.1">
    <property type="nucleotide sequence ID" value="NZ_JABSOD010000002.1"/>
</dbReference>
<proteinExistence type="predicted"/>
<feature type="transmembrane region" description="Helical" evidence="1">
    <location>
        <begin position="48"/>
        <end position="68"/>
    </location>
</feature>
<name>A0A7Y5EJY3_9GAMM</name>
<keyword evidence="3" id="KW-1185">Reference proteome</keyword>
<keyword evidence="1" id="KW-0812">Transmembrane</keyword>
<evidence type="ECO:0000313" key="2">
    <source>
        <dbReference type="EMBL" id="NRQ41578.1"/>
    </source>
</evidence>
<dbReference type="Proteomes" id="UP000523161">
    <property type="component" value="Unassembled WGS sequence"/>
</dbReference>
<accession>A0A7Y5EJY3</accession>
<organism evidence="2 3">
    <name type="scientific">Rheinheimera lutimaris</name>
    <dbReference type="NCBI Taxonomy" id="2740584"/>
    <lineage>
        <taxon>Bacteria</taxon>
        <taxon>Pseudomonadati</taxon>
        <taxon>Pseudomonadota</taxon>
        <taxon>Gammaproteobacteria</taxon>
        <taxon>Chromatiales</taxon>
        <taxon>Chromatiaceae</taxon>
        <taxon>Rheinheimera</taxon>
    </lineage>
</organism>
<evidence type="ECO:0000313" key="3">
    <source>
        <dbReference type="Proteomes" id="UP000523161"/>
    </source>
</evidence>
<keyword evidence="1" id="KW-0472">Membrane</keyword>
<dbReference type="AlphaFoldDB" id="A0A7Y5EJY3"/>
<feature type="transmembrane region" description="Helical" evidence="1">
    <location>
        <begin position="20"/>
        <end position="42"/>
    </location>
</feature>
<comment type="caution">
    <text evidence="2">The sequence shown here is derived from an EMBL/GenBank/DDBJ whole genome shotgun (WGS) entry which is preliminary data.</text>
</comment>
<sequence length="101" mass="11113">MTEKAFVEFYLSQQLFLMPLIILFSAGLTMLLFGSMVAALTALGNRNWLWGIAILLSGWVAGLPYSLLHKHADYAKSLMLKGIAVIGVSLVAACVLWLLVW</sequence>
<keyword evidence="1" id="KW-1133">Transmembrane helix</keyword>
<evidence type="ECO:0000256" key="1">
    <source>
        <dbReference type="SAM" id="Phobius"/>
    </source>
</evidence>